<evidence type="ECO:0000313" key="6">
    <source>
        <dbReference type="EMBL" id="SBW03973.1"/>
    </source>
</evidence>
<evidence type="ECO:0000256" key="1">
    <source>
        <dbReference type="ARBA" id="ARBA00022741"/>
    </source>
</evidence>
<evidence type="ECO:0000259" key="4">
    <source>
        <dbReference type="PROSITE" id="PS51192"/>
    </source>
</evidence>
<feature type="region of interest" description="Disordered" evidence="3">
    <location>
        <begin position="796"/>
        <end position="850"/>
    </location>
</feature>
<dbReference type="InterPro" id="IPR036397">
    <property type="entry name" value="RNaseH_sf"/>
</dbReference>
<dbReference type="Gene3D" id="3.30.420.10">
    <property type="entry name" value="Ribonuclease H-like superfamily/Ribonuclease H"/>
    <property type="match status" value="1"/>
</dbReference>
<evidence type="ECO:0000256" key="2">
    <source>
        <dbReference type="ARBA" id="ARBA00022840"/>
    </source>
</evidence>
<dbReference type="InterPro" id="IPR001650">
    <property type="entry name" value="Helicase_C-like"/>
</dbReference>
<dbReference type="InterPro" id="IPR011545">
    <property type="entry name" value="DEAD/DEAH_box_helicase_dom"/>
</dbReference>
<keyword evidence="2" id="KW-0067">ATP-binding</keyword>
<dbReference type="EMBL" id="FLUQ01000002">
    <property type="protein sequence ID" value="SBW03973.1"/>
    <property type="molecule type" value="Genomic_DNA"/>
</dbReference>
<dbReference type="CDD" id="cd18797">
    <property type="entry name" value="SF2_C_Hrq"/>
    <property type="match status" value="1"/>
</dbReference>
<dbReference type="InterPro" id="IPR014001">
    <property type="entry name" value="Helicase_ATP-bd"/>
</dbReference>
<dbReference type="Pfam" id="PF09369">
    <property type="entry name" value="MZB"/>
    <property type="match status" value="1"/>
</dbReference>
<dbReference type="PANTHER" id="PTHR47957:SF3">
    <property type="entry name" value="ATP-DEPENDENT HELICASE HRQ1"/>
    <property type="match status" value="1"/>
</dbReference>
<dbReference type="PANTHER" id="PTHR47957">
    <property type="entry name" value="ATP-DEPENDENT HELICASE HRQ1"/>
    <property type="match status" value="1"/>
</dbReference>
<evidence type="ECO:0000256" key="3">
    <source>
        <dbReference type="SAM" id="MobiDB-lite"/>
    </source>
</evidence>
<dbReference type="GO" id="GO:0006289">
    <property type="term" value="P:nucleotide-excision repair"/>
    <property type="evidence" value="ECO:0007669"/>
    <property type="project" value="TreeGrafter"/>
</dbReference>
<feature type="domain" description="Helicase C-terminal" evidence="5">
    <location>
        <begin position="311"/>
        <end position="460"/>
    </location>
</feature>
<keyword evidence="6" id="KW-0347">Helicase</keyword>
<dbReference type="GO" id="GO:0003676">
    <property type="term" value="F:nucleic acid binding"/>
    <property type="evidence" value="ECO:0007669"/>
    <property type="project" value="InterPro"/>
</dbReference>
<dbReference type="GO" id="GO:0036297">
    <property type="term" value="P:interstrand cross-link repair"/>
    <property type="evidence" value="ECO:0007669"/>
    <property type="project" value="TreeGrafter"/>
</dbReference>
<organism evidence="6">
    <name type="scientific">uncultured delta proteobacterium</name>
    <dbReference type="NCBI Taxonomy" id="34034"/>
    <lineage>
        <taxon>Bacteria</taxon>
        <taxon>Deltaproteobacteria</taxon>
        <taxon>environmental samples</taxon>
    </lineage>
</organism>
<dbReference type="PROSITE" id="PS51194">
    <property type="entry name" value="HELICASE_CTER"/>
    <property type="match status" value="1"/>
</dbReference>
<dbReference type="PROSITE" id="PS51192">
    <property type="entry name" value="HELICASE_ATP_BIND_1"/>
    <property type="match status" value="1"/>
</dbReference>
<dbReference type="Gene3D" id="3.40.50.300">
    <property type="entry name" value="P-loop containing nucleotide triphosphate hydrolases"/>
    <property type="match status" value="2"/>
</dbReference>
<reference evidence="6" key="1">
    <citation type="submission" date="2016-04" db="EMBL/GenBank/DDBJ databases">
        <authorList>
            <person name="Evans L.H."/>
            <person name="Alamgir A."/>
            <person name="Owens N."/>
            <person name="Weber N.D."/>
            <person name="Virtaneva K."/>
            <person name="Barbian K."/>
            <person name="Babar A."/>
            <person name="Rosenke K."/>
        </authorList>
    </citation>
    <scope>NUCLEOTIDE SEQUENCE</scope>
    <source>
        <strain evidence="6">86</strain>
    </source>
</reference>
<protein>
    <submittedName>
        <fullName evidence="6">DEAD/DEAH box helicase domain protein</fullName>
    </submittedName>
</protein>
<feature type="domain" description="Helicase ATP-binding" evidence="4">
    <location>
        <begin position="100"/>
        <end position="283"/>
    </location>
</feature>
<dbReference type="Pfam" id="PF22982">
    <property type="entry name" value="WHD_HRQ1"/>
    <property type="match status" value="1"/>
</dbReference>
<dbReference type="Pfam" id="PF00271">
    <property type="entry name" value="Helicase_C"/>
    <property type="match status" value="1"/>
</dbReference>
<feature type="compositionally biased region" description="Basic and acidic residues" evidence="3">
    <location>
        <begin position="809"/>
        <end position="819"/>
    </location>
</feature>
<dbReference type="InterPro" id="IPR038720">
    <property type="entry name" value="YprB_RNase_H-like_dom"/>
</dbReference>
<dbReference type="InterPro" id="IPR012337">
    <property type="entry name" value="RNaseH-like_sf"/>
</dbReference>
<dbReference type="InterPro" id="IPR055227">
    <property type="entry name" value="HRQ1_WHD"/>
</dbReference>
<dbReference type="SMART" id="SM00487">
    <property type="entry name" value="DEXDc"/>
    <property type="match status" value="1"/>
</dbReference>
<gene>
    <name evidence="6" type="ORF">KL86DPRO_20236</name>
</gene>
<name>A0A212JX47_9DELT</name>
<dbReference type="SUPFAM" id="SSF53098">
    <property type="entry name" value="Ribonuclease H-like"/>
    <property type="match status" value="1"/>
</dbReference>
<accession>A0A212JX47</accession>
<dbReference type="GO" id="GO:0043138">
    <property type="term" value="F:3'-5' DNA helicase activity"/>
    <property type="evidence" value="ECO:0007669"/>
    <property type="project" value="TreeGrafter"/>
</dbReference>
<keyword evidence="1" id="KW-0547">Nucleotide-binding</keyword>
<dbReference type="AlphaFoldDB" id="A0A212JX47"/>
<feature type="compositionally biased region" description="Low complexity" evidence="3">
    <location>
        <begin position="841"/>
        <end position="850"/>
    </location>
</feature>
<dbReference type="CDD" id="cd17923">
    <property type="entry name" value="DEXHc_Hrq1-like"/>
    <property type="match status" value="1"/>
</dbReference>
<dbReference type="SUPFAM" id="SSF52540">
    <property type="entry name" value="P-loop containing nucleoside triphosphate hydrolases"/>
    <property type="match status" value="1"/>
</dbReference>
<dbReference type="InterPro" id="IPR018973">
    <property type="entry name" value="MZB"/>
</dbReference>
<evidence type="ECO:0000259" key="5">
    <source>
        <dbReference type="PROSITE" id="PS51194"/>
    </source>
</evidence>
<dbReference type="Pfam" id="PF00270">
    <property type="entry name" value="DEAD"/>
    <property type="match status" value="1"/>
</dbReference>
<dbReference type="GO" id="GO:0005524">
    <property type="term" value="F:ATP binding"/>
    <property type="evidence" value="ECO:0007669"/>
    <property type="project" value="UniProtKB-KW"/>
</dbReference>
<dbReference type="InterPro" id="IPR027417">
    <property type="entry name" value="P-loop_NTPase"/>
</dbReference>
<dbReference type="Pfam" id="PF13482">
    <property type="entry name" value="RNase_H_2"/>
    <property type="match status" value="1"/>
</dbReference>
<dbReference type="SMART" id="SM00490">
    <property type="entry name" value="HELICc"/>
    <property type="match status" value="1"/>
</dbReference>
<keyword evidence="6" id="KW-0378">Hydrolase</keyword>
<sequence>MDSSLSPLRENPPFEGAVADETLAPQPVFSSPEENGGALADFVGALLASERFGRQVTHHRVMNPTAGEYAETKKPLGTAMRAVLERAGISRLYSHQALATDLVRAGRDVVVATPTASGKSLIYNLPVLDRFLRDPDATSIFLFPLKALAQDQIAAFSALTDHWATDARPRISVYDGDTSDHFRRKIRENPPQILVTNPDMLHLAVLPFHERWTTFLASLSLVVIDEMHTYRGVFGAHMAQVLRRLARIAGLYGARPAYVSCSATIGNPAELALALTGKEAEAVTKGGSPQGKRHFIFINPEDSPATTAIHLLRAALARNLRTIVYAQSRRMTELISLWAAEQSGKYASKISAYRAGFLPEERRDIEARMASGDLLAVISTSALELGIDIGGLDLCILVGYPGSVMATLQRGGRVGRSGRESAVVLIAQEDALDQYIVRNPEDFFARPPECAVVNPENEVILERHLECAAAEHPLKPQGVDGEWLGSENAANALASLENQGLLLRSADGATLHAARKRPQRHVDLRGAGASITLQDNTGAVIGSLDGARAMREAHPGAVYIHRGRTYIVTSLDLAARTAVLEPGKPAYYTRTRGNKNTEILSVRAQKSLWGASLGLGRLRVTEEITGYEKRATRDGRLLSVVPLEFDPLVFETEGLWLTIPDGARHTVENALLHFMGAIHAVEHAAIGIMPLLVMADRNDFGGISTPMHAGLGTPAVFIYDGLPGGAGLSAQAFRDAETLLSRTLNVIAGCGCETGCPSCVHSPKCGSGNRPIDKDGAILLLQTMQADMTVAGHPDIELAAPPASPRSRISHEEQPRKTETLPVPPHTATSVAEAQGGGSPSFGSVSVEGGTATEERKIMQPCRFGVLDVETRYSAQDVGGWNRADRMGVSVAVLYDSGTAAFTSYTQDAVPELAARCAGLDLVVGFNILRFDYAVLGPHAPGVDWRKFPTLDMLAHVYERLSYRLSLDNIAQATLNVGKSADGLQALAWWKEGAVDKIEEYCRQDVAVTRDIYLFGRENGYLLFSNKAKQIVRVPVKW</sequence>
<proteinExistence type="predicted"/>